<dbReference type="Gene3D" id="3.30.70.100">
    <property type="match status" value="2"/>
</dbReference>
<evidence type="ECO:0000259" key="2">
    <source>
        <dbReference type="PROSITE" id="PS50846"/>
    </source>
</evidence>
<keyword evidence="4" id="KW-1185">Reference proteome</keyword>
<dbReference type="InterPro" id="IPR006121">
    <property type="entry name" value="HMA_dom"/>
</dbReference>
<dbReference type="eggNOG" id="KOG1603">
    <property type="taxonomic scope" value="Eukaryota"/>
</dbReference>
<dbReference type="Proteomes" id="UP000029121">
    <property type="component" value="Unassembled WGS sequence"/>
</dbReference>
<dbReference type="CDD" id="cd00371">
    <property type="entry name" value="HMA"/>
    <property type="match status" value="1"/>
</dbReference>
<feature type="region of interest" description="Disordered" evidence="1">
    <location>
        <begin position="268"/>
        <end position="361"/>
    </location>
</feature>
<feature type="compositionally biased region" description="Basic and acidic residues" evidence="1">
    <location>
        <begin position="268"/>
        <end position="290"/>
    </location>
</feature>
<gene>
    <name evidence="3" type="ORF">CARUB_v10023199mg</name>
</gene>
<feature type="domain" description="HMA" evidence="2">
    <location>
        <begin position="198"/>
        <end position="265"/>
    </location>
</feature>
<protein>
    <recommendedName>
        <fullName evidence="2">HMA domain-containing protein</fullName>
    </recommendedName>
</protein>
<dbReference type="PANTHER" id="PTHR46413">
    <property type="entry name" value="HEAVY METAL-ASSOCIATED ISOPRENYLATED PLANT PROTEIN 6"/>
    <property type="match status" value="1"/>
</dbReference>
<proteinExistence type="predicted"/>
<dbReference type="SUPFAM" id="SSF55008">
    <property type="entry name" value="HMA, heavy metal-associated domain"/>
    <property type="match status" value="2"/>
</dbReference>
<reference evidence="4" key="1">
    <citation type="journal article" date="2013" name="Nat. Genet.">
        <title>The Capsella rubella genome and the genomic consequences of rapid mating system evolution.</title>
        <authorList>
            <person name="Slotte T."/>
            <person name="Hazzouri K.M."/>
            <person name="Agren J.A."/>
            <person name="Koenig D."/>
            <person name="Maumus F."/>
            <person name="Guo Y.L."/>
            <person name="Steige K."/>
            <person name="Platts A.E."/>
            <person name="Escobar J.S."/>
            <person name="Newman L.K."/>
            <person name="Wang W."/>
            <person name="Mandakova T."/>
            <person name="Vello E."/>
            <person name="Smith L.M."/>
            <person name="Henz S.R."/>
            <person name="Steffen J."/>
            <person name="Takuno S."/>
            <person name="Brandvain Y."/>
            <person name="Coop G."/>
            <person name="Andolfatto P."/>
            <person name="Hu T.T."/>
            <person name="Blanchette M."/>
            <person name="Clark R.M."/>
            <person name="Quesneville H."/>
            <person name="Nordborg M."/>
            <person name="Gaut B.S."/>
            <person name="Lysak M.A."/>
            <person name="Jenkins J."/>
            <person name="Grimwood J."/>
            <person name="Chapman J."/>
            <person name="Prochnik S."/>
            <person name="Shu S."/>
            <person name="Rokhsar D."/>
            <person name="Schmutz J."/>
            <person name="Weigel D."/>
            <person name="Wright S.I."/>
        </authorList>
    </citation>
    <scope>NUCLEOTIDE SEQUENCE [LARGE SCALE GENOMIC DNA]</scope>
    <source>
        <strain evidence="4">cv. Monte Gargano</strain>
    </source>
</reference>
<evidence type="ECO:0000313" key="4">
    <source>
        <dbReference type="Proteomes" id="UP000029121"/>
    </source>
</evidence>
<dbReference type="InterPro" id="IPR036163">
    <property type="entry name" value="HMA_dom_sf"/>
</dbReference>
<feature type="compositionally biased region" description="Basic and acidic residues" evidence="1">
    <location>
        <begin position="298"/>
        <end position="352"/>
    </location>
</feature>
<feature type="region of interest" description="Disordered" evidence="1">
    <location>
        <begin position="54"/>
        <end position="83"/>
    </location>
</feature>
<dbReference type="PANTHER" id="PTHR46413:SF24">
    <property type="entry name" value="HEAVY METAL-ASSOCIATED ISOPRENYLATED PLANT PROTEIN 5"/>
    <property type="match status" value="1"/>
</dbReference>
<evidence type="ECO:0000256" key="1">
    <source>
        <dbReference type="SAM" id="MobiDB-lite"/>
    </source>
</evidence>
<sequence length="451" mass="47776">MHPLFSINTHLCLHLLSFKHFFIFQIQKNNNNNSLPKNILIFKPRMGEFQEGAKVEQEKKPAATAVSAETTDGKPKSGGGDSVAAPAAAAVVSAFVYKVDMHCEGCAKKIKRMVKHFDGVKDVTADTGGNKLTVVGKIDPVKLREKLEEKTKRKVVLANPPPPKVDVPVAAAAGEKKADGGDKAATPPPPAAPAAPKENSVALKIRLHCEGCIQKIKKIILKIKGVETVAVDGAKDVVTVKGTMDVKELVPLLTKKLKRTVEPIVPAKKDDGAADKKKTEAAAPEAKKEAPPAAGVNEAKKEGTDGGEKKKEAGDGGEKKKEAGDGGEKKKEAGDGGEKKKEAVDGEEKKEAGGGGVAPPPVAMVNKMDYYGYSSYPTAPVYWQEGHVYGQSYSMAGQGYPMAGQGYPMAGQAYPGSGYNYVSESYVPYSQPNMNAPGMFSDENPNGCSVM</sequence>
<name>R0FWS1_9BRAS</name>
<feature type="region of interest" description="Disordered" evidence="1">
    <location>
        <begin position="176"/>
        <end position="197"/>
    </location>
</feature>
<dbReference type="OrthoDB" id="773760at2759"/>
<dbReference type="InterPro" id="IPR044594">
    <property type="entry name" value="HIPP01/3/5/6"/>
</dbReference>
<dbReference type="EMBL" id="KB870808">
    <property type="protein sequence ID" value="EOA27101.1"/>
    <property type="molecule type" value="Genomic_DNA"/>
</dbReference>
<dbReference type="PROSITE" id="PS50846">
    <property type="entry name" value="HMA_2"/>
    <property type="match status" value="2"/>
</dbReference>
<dbReference type="KEGG" id="crb:17890430"/>
<dbReference type="GO" id="GO:0046872">
    <property type="term" value="F:metal ion binding"/>
    <property type="evidence" value="ECO:0007669"/>
    <property type="project" value="InterPro"/>
</dbReference>
<organism evidence="3 4">
    <name type="scientific">Capsella rubella</name>
    <dbReference type="NCBI Taxonomy" id="81985"/>
    <lineage>
        <taxon>Eukaryota</taxon>
        <taxon>Viridiplantae</taxon>
        <taxon>Streptophyta</taxon>
        <taxon>Embryophyta</taxon>
        <taxon>Tracheophyta</taxon>
        <taxon>Spermatophyta</taxon>
        <taxon>Magnoliopsida</taxon>
        <taxon>eudicotyledons</taxon>
        <taxon>Gunneridae</taxon>
        <taxon>Pentapetalae</taxon>
        <taxon>rosids</taxon>
        <taxon>malvids</taxon>
        <taxon>Brassicales</taxon>
        <taxon>Brassicaceae</taxon>
        <taxon>Camelineae</taxon>
        <taxon>Capsella</taxon>
    </lineage>
</organism>
<dbReference type="AlphaFoldDB" id="R0FWS1"/>
<feature type="domain" description="HMA" evidence="2">
    <location>
        <begin position="92"/>
        <end position="155"/>
    </location>
</feature>
<dbReference type="STRING" id="81985.R0FWS1"/>
<dbReference type="Pfam" id="PF00403">
    <property type="entry name" value="HMA"/>
    <property type="match status" value="2"/>
</dbReference>
<evidence type="ECO:0000313" key="3">
    <source>
        <dbReference type="EMBL" id="EOA27101.1"/>
    </source>
</evidence>
<accession>R0FWS1</accession>